<gene>
    <name evidence="1" type="ORF">L873DRAFT_1650490</name>
</gene>
<evidence type="ECO:0000313" key="1">
    <source>
        <dbReference type="EMBL" id="RPB04977.1"/>
    </source>
</evidence>
<organism evidence="1 2">
    <name type="scientific">Choiromyces venosus 120613-1</name>
    <dbReference type="NCBI Taxonomy" id="1336337"/>
    <lineage>
        <taxon>Eukaryota</taxon>
        <taxon>Fungi</taxon>
        <taxon>Dikarya</taxon>
        <taxon>Ascomycota</taxon>
        <taxon>Pezizomycotina</taxon>
        <taxon>Pezizomycetes</taxon>
        <taxon>Pezizales</taxon>
        <taxon>Tuberaceae</taxon>
        <taxon>Choiromyces</taxon>
    </lineage>
</organism>
<reference evidence="1 2" key="1">
    <citation type="journal article" date="2018" name="Nat. Ecol. Evol.">
        <title>Pezizomycetes genomes reveal the molecular basis of ectomycorrhizal truffle lifestyle.</title>
        <authorList>
            <person name="Murat C."/>
            <person name="Payen T."/>
            <person name="Noel B."/>
            <person name="Kuo A."/>
            <person name="Morin E."/>
            <person name="Chen J."/>
            <person name="Kohler A."/>
            <person name="Krizsan K."/>
            <person name="Balestrini R."/>
            <person name="Da Silva C."/>
            <person name="Montanini B."/>
            <person name="Hainaut M."/>
            <person name="Levati E."/>
            <person name="Barry K.W."/>
            <person name="Belfiori B."/>
            <person name="Cichocki N."/>
            <person name="Clum A."/>
            <person name="Dockter R.B."/>
            <person name="Fauchery L."/>
            <person name="Guy J."/>
            <person name="Iotti M."/>
            <person name="Le Tacon F."/>
            <person name="Lindquist E.A."/>
            <person name="Lipzen A."/>
            <person name="Malagnac F."/>
            <person name="Mello A."/>
            <person name="Molinier V."/>
            <person name="Miyauchi S."/>
            <person name="Poulain J."/>
            <person name="Riccioni C."/>
            <person name="Rubini A."/>
            <person name="Sitrit Y."/>
            <person name="Splivallo R."/>
            <person name="Traeger S."/>
            <person name="Wang M."/>
            <person name="Zifcakova L."/>
            <person name="Wipf D."/>
            <person name="Zambonelli A."/>
            <person name="Paolocci F."/>
            <person name="Nowrousian M."/>
            <person name="Ottonello S."/>
            <person name="Baldrian P."/>
            <person name="Spatafora J.W."/>
            <person name="Henrissat B."/>
            <person name="Nagy L.G."/>
            <person name="Aury J.M."/>
            <person name="Wincker P."/>
            <person name="Grigoriev I.V."/>
            <person name="Bonfante P."/>
            <person name="Martin F.M."/>
        </authorList>
    </citation>
    <scope>NUCLEOTIDE SEQUENCE [LARGE SCALE GENOMIC DNA]</scope>
    <source>
        <strain evidence="1 2">120613-1</strain>
    </source>
</reference>
<sequence length="83" mass="9819">MLAFNQGARITQMFHNFMKEQLELRLEFAQIQEELIQIQDQQQRFPEMLYNADASHLEPLRYQAGIPINNLPATRRELEPFTG</sequence>
<accession>A0A3N4K333</accession>
<protein>
    <submittedName>
        <fullName evidence="1">Uncharacterized protein</fullName>
    </submittedName>
</protein>
<dbReference type="AlphaFoldDB" id="A0A3N4K333"/>
<dbReference type="EMBL" id="ML120355">
    <property type="protein sequence ID" value="RPB04977.1"/>
    <property type="molecule type" value="Genomic_DNA"/>
</dbReference>
<dbReference type="Proteomes" id="UP000276215">
    <property type="component" value="Unassembled WGS sequence"/>
</dbReference>
<keyword evidence="2" id="KW-1185">Reference proteome</keyword>
<name>A0A3N4K333_9PEZI</name>
<proteinExistence type="predicted"/>
<feature type="non-terminal residue" evidence="1">
    <location>
        <position position="83"/>
    </location>
</feature>
<evidence type="ECO:0000313" key="2">
    <source>
        <dbReference type="Proteomes" id="UP000276215"/>
    </source>
</evidence>